<gene>
    <name evidence="1" type="ORF">SAMN05444164_1233</name>
</gene>
<evidence type="ECO:0000313" key="1">
    <source>
        <dbReference type="EMBL" id="SEC18469.1"/>
    </source>
</evidence>
<dbReference type="EMBL" id="FNTH01000001">
    <property type="protein sequence ID" value="SEC18469.1"/>
    <property type="molecule type" value="Genomic_DNA"/>
</dbReference>
<protein>
    <submittedName>
        <fullName evidence="1">Uncharacterized protein</fullName>
    </submittedName>
</protein>
<dbReference type="RefSeq" id="WP_092114740.1">
    <property type="nucleotide sequence ID" value="NZ_FNTH01000001.1"/>
</dbReference>
<organism evidence="1 2">
    <name type="scientific">Bradyrhizobium erythrophlei</name>
    <dbReference type="NCBI Taxonomy" id="1437360"/>
    <lineage>
        <taxon>Bacteria</taxon>
        <taxon>Pseudomonadati</taxon>
        <taxon>Pseudomonadota</taxon>
        <taxon>Alphaproteobacteria</taxon>
        <taxon>Hyphomicrobiales</taxon>
        <taxon>Nitrobacteraceae</taxon>
        <taxon>Bradyrhizobium</taxon>
    </lineage>
</organism>
<accession>A0A1H4QFW4</accession>
<name>A0A1H4QFW4_9BRAD</name>
<dbReference type="Proteomes" id="UP000198992">
    <property type="component" value="Unassembled WGS sequence"/>
</dbReference>
<proteinExistence type="predicted"/>
<reference evidence="1 2" key="1">
    <citation type="submission" date="2016-10" db="EMBL/GenBank/DDBJ databases">
        <authorList>
            <person name="de Groot N.N."/>
        </authorList>
    </citation>
    <scope>NUCLEOTIDE SEQUENCE [LARGE SCALE GENOMIC DNA]</scope>
    <source>
        <strain evidence="1 2">MT12</strain>
    </source>
</reference>
<sequence length="61" mass="7242">MKGLQQILIRGSEKIIGHYQFLLDTAMSEEERELFRRRIEEERRILSRLLDTSDHQSARAA</sequence>
<evidence type="ECO:0000313" key="2">
    <source>
        <dbReference type="Proteomes" id="UP000198992"/>
    </source>
</evidence>
<dbReference type="AlphaFoldDB" id="A0A1H4QFW4"/>